<reference evidence="1 2" key="1">
    <citation type="submission" date="2011-09" db="EMBL/GenBank/DDBJ databases">
        <title>The Genome Sequence of Bacillus smithii 7_3_47FAA.</title>
        <authorList>
            <consortium name="The Broad Institute Genome Sequencing Platform"/>
            <person name="Earl A."/>
            <person name="Ward D."/>
            <person name="Feldgarden M."/>
            <person name="Gevers D."/>
            <person name="Daigneault M."/>
            <person name="Strauss J."/>
            <person name="Allen-Vercoe E."/>
            <person name="Young S.K."/>
            <person name="Zeng Q."/>
            <person name="Gargeya S."/>
            <person name="Fitzgerald M."/>
            <person name="Haas B."/>
            <person name="Abouelleil A."/>
            <person name="Alvarado L."/>
            <person name="Arachchi H.M."/>
            <person name="Berlin A."/>
            <person name="Brown A."/>
            <person name="Chapman S.B."/>
            <person name="Chen Z."/>
            <person name="Dunbar C."/>
            <person name="Freedman E."/>
            <person name="Gearin G."/>
            <person name="Goldberg J."/>
            <person name="Griggs A."/>
            <person name="Gujja S."/>
            <person name="Heiman D."/>
            <person name="Howarth C."/>
            <person name="Larson L."/>
            <person name="Lui A."/>
            <person name="MacDonald P.J.P."/>
            <person name="Montmayeur A."/>
            <person name="Murphy C."/>
            <person name="Neiman D."/>
            <person name="Pearson M."/>
            <person name="Priest M."/>
            <person name="Roberts A."/>
            <person name="Saif S."/>
            <person name="Shea T."/>
            <person name="Shenoy N."/>
            <person name="Sisk P."/>
            <person name="Stolte C."/>
            <person name="Sykes S."/>
            <person name="Wortman J."/>
            <person name="Nusbaum C."/>
            <person name="Birren B."/>
        </authorList>
    </citation>
    <scope>NUCLEOTIDE SEQUENCE [LARGE SCALE GENOMIC DNA]</scope>
    <source>
        <strain evidence="1 2">7_3_47FAA</strain>
    </source>
</reference>
<proteinExistence type="predicted"/>
<name>G9QL80_9BACI</name>
<accession>G9QL80</accession>
<organism evidence="1 2">
    <name type="scientific">Bacillus smithii 7_3_47FAA</name>
    <dbReference type="NCBI Taxonomy" id="665952"/>
    <lineage>
        <taxon>Bacteria</taxon>
        <taxon>Bacillati</taxon>
        <taxon>Bacillota</taxon>
        <taxon>Bacilli</taxon>
        <taxon>Bacillales</taxon>
        <taxon>Bacillaceae</taxon>
        <taxon>Bacillus</taxon>
    </lineage>
</organism>
<evidence type="ECO:0000313" key="1">
    <source>
        <dbReference type="EMBL" id="EHL78104.1"/>
    </source>
</evidence>
<keyword evidence="2" id="KW-1185">Reference proteome</keyword>
<protein>
    <submittedName>
        <fullName evidence="1">Uncharacterized protein</fullName>
    </submittedName>
</protein>
<gene>
    <name evidence="1" type="ORF">HMPREF1015_02490</name>
</gene>
<dbReference type="AlphaFoldDB" id="G9QL80"/>
<evidence type="ECO:0000313" key="2">
    <source>
        <dbReference type="Proteomes" id="UP000011747"/>
    </source>
</evidence>
<dbReference type="HOGENOM" id="CLU_3247514_0_0_9"/>
<comment type="caution">
    <text evidence="1">The sequence shown here is derived from an EMBL/GenBank/DDBJ whole genome shotgun (WGS) entry which is preliminary data.</text>
</comment>
<dbReference type="RefSeq" id="WP_003354113.1">
    <property type="nucleotide sequence ID" value="NZ_JH414752.1"/>
</dbReference>
<dbReference type="Proteomes" id="UP000011747">
    <property type="component" value="Unassembled WGS sequence"/>
</dbReference>
<dbReference type="PATRIC" id="fig|665952.3.peg.1794"/>
<dbReference type="EMBL" id="ACWF01000093">
    <property type="protein sequence ID" value="EHL78104.1"/>
    <property type="molecule type" value="Genomic_DNA"/>
</dbReference>
<sequence length="42" mass="4916">MLLYEKGTLRHLAKLNEWTPEQAQAFDQFNVFPKEVSHPLGM</sequence>